<evidence type="ECO:0000256" key="14">
    <source>
        <dbReference type="SAM" id="Phobius"/>
    </source>
</evidence>
<dbReference type="Gene3D" id="3.80.10.10">
    <property type="entry name" value="Ribonuclease Inhibitor"/>
    <property type="match status" value="4"/>
</dbReference>
<keyword evidence="13" id="KW-0547">Nucleotide-binding</keyword>
<dbReference type="FunFam" id="3.80.10.10:FF:000213">
    <property type="entry name" value="Tyrosine-sulfated glycopeptide receptor 1"/>
    <property type="match status" value="1"/>
</dbReference>
<keyword evidence="13" id="KW-0067">ATP-binding</keyword>
<dbReference type="Pfam" id="PF07714">
    <property type="entry name" value="PK_Tyr_Ser-Thr"/>
    <property type="match status" value="1"/>
</dbReference>
<evidence type="ECO:0000256" key="11">
    <source>
        <dbReference type="ARBA" id="ARBA00023170"/>
    </source>
</evidence>
<dbReference type="InterPro" id="IPR011009">
    <property type="entry name" value="Kinase-like_dom_sf"/>
</dbReference>
<feature type="transmembrane region" description="Helical" evidence="14">
    <location>
        <begin position="873"/>
        <end position="895"/>
    </location>
</feature>
<keyword evidence="7" id="KW-0732">Signal</keyword>
<proteinExistence type="inferred from homology"/>
<dbReference type="SUPFAM" id="SSF52047">
    <property type="entry name" value="RNI-like"/>
    <property type="match status" value="2"/>
</dbReference>
<dbReference type="PANTHER" id="PTHR48053:SF47">
    <property type="entry name" value="RECEPTOR KINASE-LIKE PROTEIN XA21"/>
    <property type="match status" value="1"/>
</dbReference>
<dbReference type="InterPro" id="IPR000719">
    <property type="entry name" value="Prot_kinase_dom"/>
</dbReference>
<keyword evidence="4" id="KW-1003">Cell membrane</keyword>
<keyword evidence="6 14" id="KW-0812">Transmembrane</keyword>
<feature type="transmembrane region" description="Helical" evidence="14">
    <location>
        <begin position="622"/>
        <end position="640"/>
    </location>
</feature>
<keyword evidence="5" id="KW-0433">Leucine-rich repeat</keyword>
<evidence type="ECO:0000256" key="7">
    <source>
        <dbReference type="ARBA" id="ARBA00022729"/>
    </source>
</evidence>
<organism evidence="16 17">
    <name type="scientific">Coffea canephora</name>
    <name type="common">Robusta coffee</name>
    <dbReference type="NCBI Taxonomy" id="49390"/>
    <lineage>
        <taxon>Eukaryota</taxon>
        <taxon>Viridiplantae</taxon>
        <taxon>Streptophyta</taxon>
        <taxon>Embryophyta</taxon>
        <taxon>Tracheophyta</taxon>
        <taxon>Spermatophyta</taxon>
        <taxon>Magnoliopsida</taxon>
        <taxon>eudicotyledons</taxon>
        <taxon>Gunneridae</taxon>
        <taxon>Pentapetalae</taxon>
        <taxon>asterids</taxon>
        <taxon>lamiids</taxon>
        <taxon>Gentianales</taxon>
        <taxon>Rubiaceae</taxon>
        <taxon>Ixoroideae</taxon>
        <taxon>Gardenieae complex</taxon>
        <taxon>Bertiereae - Coffeeae clade</taxon>
        <taxon>Coffeeae</taxon>
        <taxon>Coffea</taxon>
    </lineage>
</organism>
<dbReference type="InterPro" id="IPR001611">
    <property type="entry name" value="Leu-rich_rpt"/>
</dbReference>
<dbReference type="AlphaFoldDB" id="A0A068TXS2"/>
<dbReference type="PANTHER" id="PTHR48053">
    <property type="entry name" value="LEUCINE RICH REPEAT FAMILY PROTEIN, EXPRESSED"/>
    <property type="match status" value="1"/>
</dbReference>
<evidence type="ECO:0000313" key="17">
    <source>
        <dbReference type="Proteomes" id="UP000295252"/>
    </source>
</evidence>
<evidence type="ECO:0000256" key="12">
    <source>
        <dbReference type="ARBA" id="ARBA00023180"/>
    </source>
</evidence>
<dbReference type="Pfam" id="PF00560">
    <property type="entry name" value="LRR_1"/>
    <property type="match status" value="7"/>
</dbReference>
<dbReference type="Proteomes" id="UP000295252">
    <property type="component" value="Chromosome II"/>
</dbReference>
<evidence type="ECO:0000256" key="2">
    <source>
        <dbReference type="ARBA" id="ARBA00004479"/>
    </source>
</evidence>
<dbReference type="STRING" id="49390.A0A068TXS2"/>
<dbReference type="FunFam" id="3.80.10.10:FF:000095">
    <property type="entry name" value="LRR receptor-like serine/threonine-protein kinase GSO1"/>
    <property type="match status" value="1"/>
</dbReference>
<evidence type="ECO:0000256" key="9">
    <source>
        <dbReference type="ARBA" id="ARBA00022989"/>
    </source>
</evidence>
<evidence type="ECO:0000313" key="16">
    <source>
        <dbReference type="EMBL" id="CDP00867.1"/>
    </source>
</evidence>
<dbReference type="InParanoid" id="A0A068TXS2"/>
<keyword evidence="12" id="KW-0325">Glycoprotein</keyword>
<dbReference type="PROSITE" id="PS00107">
    <property type="entry name" value="PROTEIN_KINASE_ATP"/>
    <property type="match status" value="1"/>
</dbReference>
<evidence type="ECO:0000259" key="15">
    <source>
        <dbReference type="PROSITE" id="PS50011"/>
    </source>
</evidence>
<keyword evidence="11" id="KW-0675">Receptor</keyword>
<evidence type="ECO:0000256" key="4">
    <source>
        <dbReference type="ARBA" id="ARBA00022475"/>
    </source>
</evidence>
<feature type="binding site" evidence="13">
    <location>
        <position position="705"/>
    </location>
    <ligand>
        <name>ATP</name>
        <dbReference type="ChEBI" id="CHEBI:30616"/>
    </ligand>
</feature>
<dbReference type="InterPro" id="IPR032675">
    <property type="entry name" value="LRR_dom_sf"/>
</dbReference>
<dbReference type="InterPro" id="IPR051716">
    <property type="entry name" value="Plant_RL_S/T_kinase"/>
</dbReference>
<dbReference type="Gene3D" id="1.10.510.10">
    <property type="entry name" value="Transferase(Phosphotransferase) domain 1"/>
    <property type="match status" value="1"/>
</dbReference>
<keyword evidence="17" id="KW-1185">Reference proteome</keyword>
<dbReference type="InterPro" id="IPR001245">
    <property type="entry name" value="Ser-Thr/Tyr_kinase_cat_dom"/>
</dbReference>
<sequence length="907" mass="101631">MNFGRNNFSGEIPSWLGALPELELLLLDHNRFTGVLYAISQSRRAATATLNHGSIPSGIFNMTLLEEIDLTNNSLSGNLPTDPCTNNQFKLTDLFLSYNHMQGAIPSELYKCRDLEFLLLGRNQFNGNIPRTLGFLTKLKWLFIGGKIFSGIYWTPFFSATGAFSIQEFSMSSSLLIGQIPLFIFNMSSLKAIDLSRNNLSGSFLLNMWYNLPVLEELYLSTNQPNGPIPSFIWDCKTLVRLYLAENNFTGEFPGEIGKNNNLEILSIINNNLSGLIQPGIFNMSSLVYMHLAFNHFSGSVPSSMQIRLPKLQEIFLDSNKFSGRLPSSITNYSKLTMLVMSQNSFSGPIPSTLGNVRSQLEYVDISGNQFDGLLPPSIGNFSSSLRLFRTFGSRISGTVPSEIGNLSSLEAIYFDDNDLTGFIPSSVGNLSRVQGIYLEHNRLQGHIPTELCQLKNLGDLGVFLQSNCLNSTIPFSFWHLKDLLRLNLSSNSLSGHLPTEIQNLKVITQLDLSWNQLSGDIPSSLGSARELVYLWLAHNKFRGNIPQSFGNLLGCMNFFNVSSNKLEGEIPEGGPFSNLTGESFMNNYALCGSDRLHFPSCKTKDVFKSRSAKYISLTKCILPPILLFILLLAATAIWWKKRNVRRVEVLLQNEVRMCQTWSKVSYQEILDATDSFSENNLLGFGSFGSVYRGVFSDGSSVAIKVFHLQAEGSKKSFDAECQQHPAISDFGIAKLFGEDENTVQTKTTIRYMAPEYGLQGIVSTSGDVYSYGVLLLETFTRKKPTDHLFGEELNLKHWFSKAIQAKSIVSVVDSNLITQEDRQFYARKQCLFSNLRLGLDCLADSPRERTNMREIVTRLKTSSTTIDNISCFICYTFLIFGLILLSSLIMFWILTNWSHIFLLENN</sequence>
<keyword evidence="9 14" id="KW-1133">Transmembrane helix</keyword>
<evidence type="ECO:0000256" key="6">
    <source>
        <dbReference type="ARBA" id="ARBA00022692"/>
    </source>
</evidence>
<dbReference type="GO" id="GO:0005524">
    <property type="term" value="F:ATP binding"/>
    <property type="evidence" value="ECO:0007669"/>
    <property type="project" value="UniProtKB-UniRule"/>
</dbReference>
<evidence type="ECO:0000256" key="5">
    <source>
        <dbReference type="ARBA" id="ARBA00022614"/>
    </source>
</evidence>
<dbReference type="SUPFAM" id="SSF56112">
    <property type="entry name" value="Protein kinase-like (PK-like)"/>
    <property type="match status" value="1"/>
</dbReference>
<feature type="domain" description="Protein kinase" evidence="15">
    <location>
        <begin position="450"/>
        <end position="879"/>
    </location>
</feature>
<accession>A0A068TXS2</accession>
<dbReference type="SMART" id="SM00219">
    <property type="entry name" value="TyrKc"/>
    <property type="match status" value="1"/>
</dbReference>
<dbReference type="InterPro" id="IPR020635">
    <property type="entry name" value="Tyr_kinase_cat_dom"/>
</dbReference>
<name>A0A068TXS2_COFCA</name>
<dbReference type="PhylomeDB" id="A0A068TXS2"/>
<dbReference type="GO" id="GO:0005886">
    <property type="term" value="C:plasma membrane"/>
    <property type="evidence" value="ECO:0007669"/>
    <property type="project" value="UniProtKB-SubCell"/>
</dbReference>
<keyword evidence="10 14" id="KW-0472">Membrane</keyword>
<dbReference type="GO" id="GO:0004713">
    <property type="term" value="F:protein tyrosine kinase activity"/>
    <property type="evidence" value="ECO:0007669"/>
    <property type="project" value="InterPro"/>
</dbReference>
<comment type="subcellular location">
    <subcellularLocation>
        <location evidence="1">Cell membrane</location>
    </subcellularLocation>
    <subcellularLocation>
        <location evidence="2">Membrane</location>
        <topology evidence="2">Single-pass type I membrane protein</topology>
    </subcellularLocation>
</comment>
<dbReference type="InterPro" id="IPR017441">
    <property type="entry name" value="Protein_kinase_ATP_BS"/>
</dbReference>
<evidence type="ECO:0000256" key="1">
    <source>
        <dbReference type="ARBA" id="ARBA00004236"/>
    </source>
</evidence>
<evidence type="ECO:0000256" key="10">
    <source>
        <dbReference type="ARBA" id="ARBA00023136"/>
    </source>
</evidence>
<dbReference type="PROSITE" id="PS50011">
    <property type="entry name" value="PROTEIN_KINASE_DOM"/>
    <property type="match status" value="1"/>
</dbReference>
<reference evidence="17" key="1">
    <citation type="journal article" date="2014" name="Science">
        <title>The coffee genome provides insight into the convergent evolution of caffeine biosynthesis.</title>
        <authorList>
            <person name="Denoeud F."/>
            <person name="Carretero-Paulet L."/>
            <person name="Dereeper A."/>
            <person name="Droc G."/>
            <person name="Guyot R."/>
            <person name="Pietrella M."/>
            <person name="Zheng C."/>
            <person name="Alberti A."/>
            <person name="Anthony F."/>
            <person name="Aprea G."/>
            <person name="Aury J.M."/>
            <person name="Bento P."/>
            <person name="Bernard M."/>
            <person name="Bocs S."/>
            <person name="Campa C."/>
            <person name="Cenci A."/>
            <person name="Combes M.C."/>
            <person name="Crouzillat D."/>
            <person name="Da Silva C."/>
            <person name="Daddiego L."/>
            <person name="De Bellis F."/>
            <person name="Dussert S."/>
            <person name="Garsmeur O."/>
            <person name="Gayraud T."/>
            <person name="Guignon V."/>
            <person name="Jahn K."/>
            <person name="Jamilloux V."/>
            <person name="Joet T."/>
            <person name="Labadie K."/>
            <person name="Lan T."/>
            <person name="Leclercq J."/>
            <person name="Lepelley M."/>
            <person name="Leroy T."/>
            <person name="Li L.T."/>
            <person name="Librado P."/>
            <person name="Lopez L."/>
            <person name="Munoz A."/>
            <person name="Noel B."/>
            <person name="Pallavicini A."/>
            <person name="Perrotta G."/>
            <person name="Poncet V."/>
            <person name="Pot D."/>
            <person name="Priyono X."/>
            <person name="Rigoreau M."/>
            <person name="Rouard M."/>
            <person name="Rozas J."/>
            <person name="Tranchant-Dubreuil C."/>
            <person name="VanBuren R."/>
            <person name="Zhang Q."/>
            <person name="Andrade A.C."/>
            <person name="Argout X."/>
            <person name="Bertrand B."/>
            <person name="de Kochko A."/>
            <person name="Graziosi G."/>
            <person name="Henry R.J."/>
            <person name="Jayarama X."/>
            <person name="Ming R."/>
            <person name="Nagai C."/>
            <person name="Rounsley S."/>
            <person name="Sankoff D."/>
            <person name="Giuliano G."/>
            <person name="Albert V.A."/>
            <person name="Wincker P."/>
            <person name="Lashermes P."/>
        </authorList>
    </citation>
    <scope>NUCLEOTIDE SEQUENCE [LARGE SCALE GENOMIC DNA]</scope>
    <source>
        <strain evidence="17">cv. DH200-94</strain>
    </source>
</reference>
<evidence type="ECO:0000256" key="3">
    <source>
        <dbReference type="ARBA" id="ARBA00009592"/>
    </source>
</evidence>
<evidence type="ECO:0000256" key="13">
    <source>
        <dbReference type="PROSITE-ProRule" id="PRU10141"/>
    </source>
</evidence>
<evidence type="ECO:0000256" key="8">
    <source>
        <dbReference type="ARBA" id="ARBA00022737"/>
    </source>
</evidence>
<dbReference type="EMBL" id="HG739090">
    <property type="protein sequence ID" value="CDP00867.1"/>
    <property type="molecule type" value="Genomic_DNA"/>
</dbReference>
<dbReference type="Gramene" id="CDP00867">
    <property type="protein sequence ID" value="CDP00867"/>
    <property type="gene ID" value="GSCOC_T00034298001"/>
</dbReference>
<keyword evidence="8" id="KW-0677">Repeat</keyword>
<gene>
    <name evidence="16" type="ORF">GSCOC_T00034298001</name>
</gene>
<comment type="similarity">
    <text evidence="3">Belongs to the RLP family.</text>
</comment>
<dbReference type="OrthoDB" id="676979at2759"/>
<protein>
    <recommendedName>
        <fullName evidence="15">Protein kinase domain-containing protein</fullName>
    </recommendedName>
</protein>